<organism evidence="12 13">
    <name type="scientific">Centaurea solstitialis</name>
    <name type="common">yellow star-thistle</name>
    <dbReference type="NCBI Taxonomy" id="347529"/>
    <lineage>
        <taxon>Eukaryota</taxon>
        <taxon>Viridiplantae</taxon>
        <taxon>Streptophyta</taxon>
        <taxon>Embryophyta</taxon>
        <taxon>Tracheophyta</taxon>
        <taxon>Spermatophyta</taxon>
        <taxon>Magnoliopsida</taxon>
        <taxon>eudicotyledons</taxon>
        <taxon>Gunneridae</taxon>
        <taxon>Pentapetalae</taxon>
        <taxon>asterids</taxon>
        <taxon>campanulids</taxon>
        <taxon>Asterales</taxon>
        <taxon>Asteraceae</taxon>
        <taxon>Carduoideae</taxon>
        <taxon>Cardueae</taxon>
        <taxon>Centaureinae</taxon>
        <taxon>Centaurea</taxon>
    </lineage>
</organism>
<keyword evidence="2" id="KW-0723">Serine/threonine-protein kinase</keyword>
<evidence type="ECO:0000256" key="4">
    <source>
        <dbReference type="ARBA" id="ARBA00022741"/>
    </source>
</evidence>
<proteinExistence type="predicted"/>
<dbReference type="Gene3D" id="3.30.200.20">
    <property type="entry name" value="Phosphorylase Kinase, domain 1"/>
    <property type="match status" value="1"/>
</dbReference>
<evidence type="ECO:0000313" key="13">
    <source>
        <dbReference type="Proteomes" id="UP001172457"/>
    </source>
</evidence>
<evidence type="ECO:0000256" key="9">
    <source>
        <dbReference type="PROSITE-ProRule" id="PRU10141"/>
    </source>
</evidence>
<evidence type="ECO:0000259" key="11">
    <source>
        <dbReference type="PROSITE" id="PS50011"/>
    </source>
</evidence>
<dbReference type="InterPro" id="IPR000719">
    <property type="entry name" value="Prot_kinase_dom"/>
</dbReference>
<feature type="domain" description="Protein kinase" evidence="11">
    <location>
        <begin position="24"/>
        <end position="300"/>
    </location>
</feature>
<dbReference type="GO" id="GO:0004674">
    <property type="term" value="F:protein serine/threonine kinase activity"/>
    <property type="evidence" value="ECO:0007669"/>
    <property type="project" value="UniProtKB-KW"/>
</dbReference>
<dbReference type="PANTHER" id="PTHR27003:SF359">
    <property type="entry name" value="SERINE_THREONINE-PROTEIN KINASE UNC-51-RELATED"/>
    <property type="match status" value="1"/>
</dbReference>
<comment type="catalytic activity">
    <reaction evidence="8">
        <text>L-seryl-[protein] + ATP = O-phospho-L-seryl-[protein] + ADP + H(+)</text>
        <dbReference type="Rhea" id="RHEA:17989"/>
        <dbReference type="Rhea" id="RHEA-COMP:9863"/>
        <dbReference type="Rhea" id="RHEA-COMP:11604"/>
        <dbReference type="ChEBI" id="CHEBI:15378"/>
        <dbReference type="ChEBI" id="CHEBI:29999"/>
        <dbReference type="ChEBI" id="CHEBI:30616"/>
        <dbReference type="ChEBI" id="CHEBI:83421"/>
        <dbReference type="ChEBI" id="CHEBI:456216"/>
        <dbReference type="EC" id="2.7.11.1"/>
    </reaction>
</comment>
<dbReference type="InterPro" id="IPR017441">
    <property type="entry name" value="Protein_kinase_ATP_BS"/>
</dbReference>
<dbReference type="GO" id="GO:0005886">
    <property type="term" value="C:plasma membrane"/>
    <property type="evidence" value="ECO:0007669"/>
    <property type="project" value="TreeGrafter"/>
</dbReference>
<dbReference type="EC" id="2.7.11.1" evidence="1"/>
<dbReference type="Gene3D" id="1.10.510.10">
    <property type="entry name" value="Transferase(Phosphotransferase) domain 1"/>
    <property type="match status" value="1"/>
</dbReference>
<dbReference type="PANTHER" id="PTHR27003">
    <property type="entry name" value="OS07G0166700 PROTEIN"/>
    <property type="match status" value="1"/>
</dbReference>
<feature type="binding site" evidence="9">
    <location>
        <position position="55"/>
    </location>
    <ligand>
        <name>ATP</name>
        <dbReference type="ChEBI" id="CHEBI:30616"/>
    </ligand>
</feature>
<sequence>MSSIKEFQHLQIPLEDIKVATNNFGNDNCIGRGGFGKVYGGQLLVCGKYTPVAIKRLDTTYGQGAPEFWKEIMMLSRYKHENLVSLIGFCDERGECILVYEYLPNKSLDLYLSSSNLSWMQRLHICIGAARGLQYLHDPGETQQRALHRDIKSANILLDQDWNAKIADLGLSRIGPANQQFTFLVSNAVGTMGYCDPLYHETGYLTKESDIYSFGVVLFEVLCGRLGVQDHEDYRRFLAILAQRCYEENKLDTIILGSLKEQISKECLDKFTELAFQCLQRDREKRPSMSKVVNELEIALQHEVDREEMRLDREEMMLDCEERPLMVEVKEKLGSALESLSKEEHQQVTELKLAQGNGYIMKMLTPRRISETKKKLMLYLLHKGILFDNDNRFFSIKDDGMESELMSPKTFLYPSSKKFEWEKRSNFRFSEVARFPYKEQLRIHCRISASMLCSGIMYAANLVFSFEREPQITDRKSHWMTIKWQCEELNVSSTHCAQQTDEGWMKIRLWHFVNTNKNANFDIVLHKISRVHGKALPDDIFIHGIEFHSIDMVEAHNGIENIQGISISEEDVNSEKKMPSDDCEGIIQRSDTHLEYTTQQELYLLLCDGILIDDGRKWFSLCQSTGGKCHMLPALDVLHVTDTGSSISQTRMPHWTVLSLSESSLNIQYMMGPKPNCSKIVSNLTLYITRFKEVVQLGAETIYSIQCTIESNMVSPGNIYACYLVFRFAEDHIWHDDRRAATAWRISETASISILSAHLNSREPINIPTIMPKNDKGSQEMSNVSSIFDDQGKEFMDDSSHNWMEQRNDGWMEVMLCNSLHKLEDHKEIFFYLTSAESGLYGIIVEGVEFRPVQKLHRNCIVASSYLHRNCIVDSSYLHRLHPNCIVSSSDIASPSSDIHRILMVIISDIHRMFIGYALPSSNIHRIFMAVTGVGDPVGLVALMSKRKDRSAFALPPSTPQENVVGAGTVGDREGGGKQLVVPFLTLIITTAIAIAISFL</sequence>
<evidence type="ECO:0000256" key="5">
    <source>
        <dbReference type="ARBA" id="ARBA00022777"/>
    </source>
</evidence>
<keyword evidence="4 9" id="KW-0547">Nucleotide-binding</keyword>
<dbReference type="InterPro" id="IPR025886">
    <property type="entry name" value="PP2-like"/>
</dbReference>
<dbReference type="Pfam" id="PF07714">
    <property type="entry name" value="PK_Tyr_Ser-Thr"/>
    <property type="match status" value="1"/>
</dbReference>
<keyword evidence="10" id="KW-0812">Transmembrane</keyword>
<dbReference type="FunFam" id="1.10.510.10:FF:001023">
    <property type="entry name" value="Os07g0541700 protein"/>
    <property type="match status" value="1"/>
</dbReference>
<name>A0AA38SUQ5_9ASTR</name>
<keyword evidence="5" id="KW-0418">Kinase</keyword>
<evidence type="ECO:0000313" key="12">
    <source>
        <dbReference type="EMBL" id="KAJ9548319.1"/>
    </source>
</evidence>
<comment type="catalytic activity">
    <reaction evidence="7">
        <text>L-threonyl-[protein] + ATP = O-phospho-L-threonyl-[protein] + ADP + H(+)</text>
        <dbReference type="Rhea" id="RHEA:46608"/>
        <dbReference type="Rhea" id="RHEA-COMP:11060"/>
        <dbReference type="Rhea" id="RHEA-COMP:11605"/>
        <dbReference type="ChEBI" id="CHEBI:15378"/>
        <dbReference type="ChEBI" id="CHEBI:30013"/>
        <dbReference type="ChEBI" id="CHEBI:30616"/>
        <dbReference type="ChEBI" id="CHEBI:61977"/>
        <dbReference type="ChEBI" id="CHEBI:456216"/>
        <dbReference type="EC" id="2.7.11.1"/>
    </reaction>
</comment>
<dbReference type="GO" id="GO:0009506">
    <property type="term" value="C:plasmodesma"/>
    <property type="evidence" value="ECO:0007669"/>
    <property type="project" value="TreeGrafter"/>
</dbReference>
<dbReference type="PROSITE" id="PS00107">
    <property type="entry name" value="PROTEIN_KINASE_ATP"/>
    <property type="match status" value="1"/>
</dbReference>
<dbReference type="InterPro" id="IPR045272">
    <property type="entry name" value="ANXUR1/2-like"/>
</dbReference>
<dbReference type="GO" id="GO:0005524">
    <property type="term" value="F:ATP binding"/>
    <property type="evidence" value="ECO:0007669"/>
    <property type="project" value="UniProtKB-UniRule"/>
</dbReference>
<evidence type="ECO:0000256" key="6">
    <source>
        <dbReference type="ARBA" id="ARBA00022840"/>
    </source>
</evidence>
<dbReference type="InterPro" id="IPR001245">
    <property type="entry name" value="Ser-Thr/Tyr_kinase_cat_dom"/>
</dbReference>
<dbReference type="AlphaFoldDB" id="A0AA38SUQ5"/>
<dbReference type="FunFam" id="3.30.200.20:FF:000039">
    <property type="entry name" value="receptor-like protein kinase FERONIA"/>
    <property type="match status" value="1"/>
</dbReference>
<dbReference type="SUPFAM" id="SSF56112">
    <property type="entry name" value="Protein kinase-like (PK-like)"/>
    <property type="match status" value="1"/>
</dbReference>
<evidence type="ECO:0000256" key="3">
    <source>
        <dbReference type="ARBA" id="ARBA00022679"/>
    </source>
</evidence>
<gene>
    <name evidence="12" type="ORF">OSB04_020862</name>
</gene>
<feature type="transmembrane region" description="Helical" evidence="10">
    <location>
        <begin position="980"/>
        <end position="999"/>
    </location>
</feature>
<keyword evidence="3" id="KW-0808">Transferase</keyword>
<evidence type="ECO:0000256" key="10">
    <source>
        <dbReference type="SAM" id="Phobius"/>
    </source>
</evidence>
<dbReference type="GO" id="GO:0004714">
    <property type="term" value="F:transmembrane receptor protein tyrosine kinase activity"/>
    <property type="evidence" value="ECO:0007669"/>
    <property type="project" value="InterPro"/>
</dbReference>
<reference evidence="12" key="1">
    <citation type="submission" date="2023-03" db="EMBL/GenBank/DDBJ databases">
        <title>Chromosome-scale reference genome and RAD-based genetic map of yellow starthistle (Centaurea solstitialis) reveal putative structural variation and QTLs associated with invader traits.</title>
        <authorList>
            <person name="Reatini B."/>
            <person name="Cang F.A."/>
            <person name="Jiang Q."/>
            <person name="Mckibben M.T.W."/>
            <person name="Barker M.S."/>
            <person name="Rieseberg L.H."/>
            <person name="Dlugosch K.M."/>
        </authorList>
    </citation>
    <scope>NUCLEOTIDE SEQUENCE</scope>
    <source>
        <strain evidence="12">CAN-66</strain>
        <tissue evidence="12">Leaf</tissue>
    </source>
</reference>
<evidence type="ECO:0000256" key="2">
    <source>
        <dbReference type="ARBA" id="ARBA00022527"/>
    </source>
</evidence>
<keyword evidence="6 9" id="KW-0067">ATP-binding</keyword>
<keyword evidence="10" id="KW-0472">Membrane</keyword>
<evidence type="ECO:0000256" key="8">
    <source>
        <dbReference type="ARBA" id="ARBA00048679"/>
    </source>
</evidence>
<dbReference type="PROSITE" id="PS50011">
    <property type="entry name" value="PROTEIN_KINASE_DOM"/>
    <property type="match status" value="1"/>
</dbReference>
<dbReference type="Pfam" id="PF14299">
    <property type="entry name" value="PP2"/>
    <property type="match status" value="2"/>
</dbReference>
<evidence type="ECO:0000256" key="1">
    <source>
        <dbReference type="ARBA" id="ARBA00012513"/>
    </source>
</evidence>
<keyword evidence="13" id="KW-1185">Reference proteome</keyword>
<dbReference type="EMBL" id="JARYMX010000005">
    <property type="protein sequence ID" value="KAJ9548319.1"/>
    <property type="molecule type" value="Genomic_DNA"/>
</dbReference>
<keyword evidence="10" id="KW-1133">Transmembrane helix</keyword>
<dbReference type="SMART" id="SM00220">
    <property type="entry name" value="S_TKc"/>
    <property type="match status" value="1"/>
</dbReference>
<dbReference type="Proteomes" id="UP001172457">
    <property type="component" value="Chromosome 5"/>
</dbReference>
<protein>
    <recommendedName>
        <fullName evidence="1">non-specific serine/threonine protein kinase</fullName>
        <ecNumber evidence="1">2.7.11.1</ecNumber>
    </recommendedName>
</protein>
<evidence type="ECO:0000256" key="7">
    <source>
        <dbReference type="ARBA" id="ARBA00047899"/>
    </source>
</evidence>
<dbReference type="InterPro" id="IPR011009">
    <property type="entry name" value="Kinase-like_dom_sf"/>
</dbReference>
<accession>A0AA38SUQ5</accession>
<comment type="caution">
    <text evidence="12">The sequence shown here is derived from an EMBL/GenBank/DDBJ whole genome shotgun (WGS) entry which is preliminary data.</text>
</comment>